<evidence type="ECO:0000313" key="9">
    <source>
        <dbReference type="Proteomes" id="UP000315471"/>
    </source>
</evidence>
<dbReference type="PROSITE" id="PS50234">
    <property type="entry name" value="VWFA"/>
    <property type="match status" value="1"/>
</dbReference>
<dbReference type="Pfam" id="PF13519">
    <property type="entry name" value="VWA_2"/>
    <property type="match status" value="1"/>
</dbReference>
<dbReference type="SMART" id="SM00327">
    <property type="entry name" value="VWA"/>
    <property type="match status" value="1"/>
</dbReference>
<organism evidence="8 9">
    <name type="scientific">Novipirellula aureliae</name>
    <dbReference type="NCBI Taxonomy" id="2527966"/>
    <lineage>
        <taxon>Bacteria</taxon>
        <taxon>Pseudomonadati</taxon>
        <taxon>Planctomycetota</taxon>
        <taxon>Planctomycetia</taxon>
        <taxon>Pirellulales</taxon>
        <taxon>Pirellulaceae</taxon>
        <taxon>Novipirellula</taxon>
    </lineage>
</organism>
<dbReference type="InterPro" id="IPR050768">
    <property type="entry name" value="UPF0353/GerABKA_families"/>
</dbReference>
<feature type="transmembrane region" description="Helical" evidence="6">
    <location>
        <begin position="6"/>
        <end position="24"/>
    </location>
</feature>
<evidence type="ECO:0000256" key="1">
    <source>
        <dbReference type="ARBA" id="ARBA00022475"/>
    </source>
</evidence>
<dbReference type="RefSeq" id="WP_146600901.1">
    <property type="nucleotide sequence ID" value="NZ_SJPY01000005.1"/>
</dbReference>
<sequence length="707" mass="78854" precursor="true">MSPITFQNPVLLSLLLLLVPLAILMKRARQRRDGVLTQMGADDSLRRSVWPDRIRLFSVALLILALARPGYSPQRFSISKRGRDVVFVLDVSRSMLAEDAYPSRLEAAKNGIRDALAHFQSERAGLVIYAGSANILCPLTYDYDFVRFMLDQATTRAVDFGGTTLLSAVEKSTGSMLSDDRQGMQDLVVLTDGEDHDADNRRVAQILGEHELGLLVIGLGDANSGSRIPIKDDEGKTVYVKHADRIVTTRLNDEGLRELASLSSDAVYHPVGTAAFDLADMYAEYVVDKPVSGTSGTDTYTVYREAGFALIVFALVLLMYAERMIAKARLVAMVVIVLLSTTLGATLQAADPRTQQQFGVAMQLQQQGQYEEALEAYSAFEAELPSGQLSLSECASLEFNRGMCHLAQAEAVAESEPRTALLMARQAQLAFLAARRMRPSFQRSALRLDSTAQLITGYEARIEEEDTRNQELQDQVQQLVDRLRELQRTQVQLRSEVPPRRTPPRSRQRGRANPAPPTSEPETAPEDSQRFADTQRLLRQEGVAIEEQMKSLDQAMRPAGMETQAAPASFLEQPLRLMAEVVSAQERAEKMLARWDTWDDARDQQQVAVQKIQEILDLMASDESEDSDESDWEDEEEDWDMMEPSDSDESTSASMQGQGDYASDAAMQPLPLPNYSVDDILQQEQGSLQFRQQQRAQSNQKSVEKDW</sequence>
<dbReference type="AlphaFoldDB" id="A0A5C6DWP9"/>
<evidence type="ECO:0000256" key="6">
    <source>
        <dbReference type="SAM" id="Phobius"/>
    </source>
</evidence>
<dbReference type="PANTHER" id="PTHR22550:SF5">
    <property type="entry name" value="LEUCINE ZIPPER PROTEIN 4"/>
    <property type="match status" value="1"/>
</dbReference>
<feature type="transmembrane region" description="Helical" evidence="6">
    <location>
        <begin position="302"/>
        <end position="321"/>
    </location>
</feature>
<feature type="transmembrane region" description="Helical" evidence="6">
    <location>
        <begin position="328"/>
        <end position="347"/>
    </location>
</feature>
<keyword evidence="9" id="KW-1185">Reference proteome</keyword>
<feature type="region of interest" description="Disordered" evidence="5">
    <location>
        <begin position="490"/>
        <end position="531"/>
    </location>
</feature>
<reference evidence="8 9" key="1">
    <citation type="submission" date="2019-02" db="EMBL/GenBank/DDBJ databases">
        <title>Deep-cultivation of Planctomycetes and their phenomic and genomic characterization uncovers novel biology.</title>
        <authorList>
            <person name="Wiegand S."/>
            <person name="Jogler M."/>
            <person name="Boedeker C."/>
            <person name="Pinto D."/>
            <person name="Vollmers J."/>
            <person name="Rivas-Marin E."/>
            <person name="Kohn T."/>
            <person name="Peeters S.H."/>
            <person name="Heuer A."/>
            <person name="Rast P."/>
            <person name="Oberbeckmann S."/>
            <person name="Bunk B."/>
            <person name="Jeske O."/>
            <person name="Meyerdierks A."/>
            <person name="Storesund J.E."/>
            <person name="Kallscheuer N."/>
            <person name="Luecker S."/>
            <person name="Lage O.M."/>
            <person name="Pohl T."/>
            <person name="Merkel B.J."/>
            <person name="Hornburger P."/>
            <person name="Mueller R.-W."/>
            <person name="Bruemmer F."/>
            <person name="Labrenz M."/>
            <person name="Spormann A.M."/>
            <person name="Op Den Camp H."/>
            <person name="Overmann J."/>
            <person name="Amann R."/>
            <person name="Jetten M.S.M."/>
            <person name="Mascher T."/>
            <person name="Medema M.H."/>
            <person name="Devos D.P."/>
            <person name="Kaster A.-K."/>
            <person name="Ovreas L."/>
            <person name="Rohde M."/>
            <person name="Galperin M.Y."/>
            <person name="Jogler C."/>
        </authorList>
    </citation>
    <scope>NUCLEOTIDE SEQUENCE [LARGE SCALE GENOMIC DNA]</scope>
    <source>
        <strain evidence="8 9">Q31b</strain>
    </source>
</reference>
<comment type="caution">
    <text evidence="8">The sequence shown here is derived from an EMBL/GenBank/DDBJ whole genome shotgun (WGS) entry which is preliminary data.</text>
</comment>
<keyword evidence="3 6" id="KW-1133">Transmembrane helix</keyword>
<evidence type="ECO:0000256" key="3">
    <source>
        <dbReference type="ARBA" id="ARBA00022989"/>
    </source>
</evidence>
<feature type="transmembrane region" description="Helical" evidence="6">
    <location>
        <begin position="54"/>
        <end position="71"/>
    </location>
</feature>
<gene>
    <name evidence="8" type="ORF">Q31b_36650</name>
</gene>
<dbReference type="SUPFAM" id="SSF53300">
    <property type="entry name" value="vWA-like"/>
    <property type="match status" value="1"/>
</dbReference>
<accession>A0A5C6DWP9</accession>
<keyword evidence="4 6" id="KW-0472">Membrane</keyword>
<name>A0A5C6DWP9_9BACT</name>
<feature type="domain" description="VWFA" evidence="7">
    <location>
        <begin position="84"/>
        <end position="295"/>
    </location>
</feature>
<evidence type="ECO:0000256" key="5">
    <source>
        <dbReference type="SAM" id="MobiDB-lite"/>
    </source>
</evidence>
<dbReference type="Proteomes" id="UP000315471">
    <property type="component" value="Unassembled WGS sequence"/>
</dbReference>
<evidence type="ECO:0000313" key="8">
    <source>
        <dbReference type="EMBL" id="TWU40317.1"/>
    </source>
</evidence>
<evidence type="ECO:0000259" key="7">
    <source>
        <dbReference type="PROSITE" id="PS50234"/>
    </source>
</evidence>
<feature type="compositionally biased region" description="Low complexity" evidence="5">
    <location>
        <begin position="682"/>
        <end position="700"/>
    </location>
</feature>
<keyword evidence="1" id="KW-1003">Cell membrane</keyword>
<feature type="compositionally biased region" description="Acidic residues" evidence="5">
    <location>
        <begin position="620"/>
        <end position="649"/>
    </location>
</feature>
<evidence type="ECO:0000256" key="4">
    <source>
        <dbReference type="ARBA" id="ARBA00023136"/>
    </source>
</evidence>
<dbReference type="InterPro" id="IPR036465">
    <property type="entry name" value="vWFA_dom_sf"/>
</dbReference>
<evidence type="ECO:0000256" key="2">
    <source>
        <dbReference type="ARBA" id="ARBA00022692"/>
    </source>
</evidence>
<feature type="region of interest" description="Disordered" evidence="5">
    <location>
        <begin position="618"/>
        <end position="707"/>
    </location>
</feature>
<dbReference type="PANTHER" id="PTHR22550">
    <property type="entry name" value="SPORE GERMINATION PROTEIN"/>
    <property type="match status" value="1"/>
</dbReference>
<proteinExistence type="predicted"/>
<keyword evidence="2 6" id="KW-0812">Transmembrane</keyword>
<dbReference type="EMBL" id="SJPY01000005">
    <property type="protein sequence ID" value="TWU40317.1"/>
    <property type="molecule type" value="Genomic_DNA"/>
</dbReference>
<dbReference type="InterPro" id="IPR002035">
    <property type="entry name" value="VWF_A"/>
</dbReference>
<dbReference type="OrthoDB" id="9807628at2"/>
<protein>
    <submittedName>
        <fullName evidence="8">von Willebrand factor type A domain protein</fullName>
    </submittedName>
</protein>
<dbReference type="Gene3D" id="3.40.50.410">
    <property type="entry name" value="von Willebrand factor, type A domain"/>
    <property type="match status" value="1"/>
</dbReference>